<dbReference type="RefSeq" id="WP_042227177.1">
    <property type="nucleotide sequence ID" value="NZ_CP026520.1"/>
</dbReference>
<feature type="domain" description="Carbamoyl phosphate synthase ATP-binding" evidence="2">
    <location>
        <begin position="261"/>
        <end position="268"/>
    </location>
</feature>
<proteinExistence type="predicted"/>
<protein>
    <submittedName>
        <fullName evidence="3">ATP-dependent carboxylate-amine ligase</fullName>
    </submittedName>
</protein>
<name>A0ABT4FEC9_9BACL</name>
<sequence length="431" mass="47252">MNVLLTGCRSYTALDLARRFRDSGWNVFAADSVKFPVCRGSRAVKEFFHVPSPREGCREFIAALAAIIRSAGIDLLLPTSEEIFYIAHGREELSRCCRVFCDDFEVLNSLHNKWAFSGLTEGMSARTPETKLLTSAAQLKELGDPSAFAFKPVYSRFASEALLAPSRLPEGFAPSPDRPWIAQRYIRGLELCSYHLAVDGEIAAYGSYEPSYRLGQASGYYFKPVHREKIDRFAAELVRKLDFTGHVAFDYIEEKDGTLHVLECNPRATSGLHLAGTAGLMKPFGAGGERLPEVTGGKLSAGGRTPLENPAAIRISRGSSRSSGDPGNPGSSGPQGNARNPGNPVPAEAPPMIGYAMLANPFYHGFSLSGMGRWFNDFRHGRDVLFSRQDPWVPLLHTRSLAETALDSLCRRIPFKDAATADIEWDGEALN</sequence>
<reference evidence="3 4" key="1">
    <citation type="submission" date="2022-05" db="EMBL/GenBank/DDBJ databases">
        <title>Genome Sequencing of Bee-Associated Microbes.</title>
        <authorList>
            <person name="Dunlap C."/>
        </authorList>
    </citation>
    <scope>NUCLEOTIDE SEQUENCE [LARGE SCALE GENOMIC DNA]</scope>
    <source>
        <strain evidence="3 4">NRRL B-23120</strain>
    </source>
</reference>
<feature type="region of interest" description="Disordered" evidence="1">
    <location>
        <begin position="315"/>
        <end position="346"/>
    </location>
</feature>
<keyword evidence="3" id="KW-0436">Ligase</keyword>
<evidence type="ECO:0000259" key="2">
    <source>
        <dbReference type="PROSITE" id="PS00867"/>
    </source>
</evidence>
<evidence type="ECO:0000256" key="1">
    <source>
        <dbReference type="SAM" id="MobiDB-lite"/>
    </source>
</evidence>
<gene>
    <name evidence="3" type="ORF">M5X16_13880</name>
</gene>
<evidence type="ECO:0000313" key="4">
    <source>
        <dbReference type="Proteomes" id="UP001527202"/>
    </source>
</evidence>
<dbReference type="Proteomes" id="UP001527202">
    <property type="component" value="Unassembled WGS sequence"/>
</dbReference>
<evidence type="ECO:0000313" key="3">
    <source>
        <dbReference type="EMBL" id="MCY9596864.1"/>
    </source>
</evidence>
<dbReference type="SUPFAM" id="SSF56059">
    <property type="entry name" value="Glutathione synthetase ATP-binding domain-like"/>
    <property type="match status" value="1"/>
</dbReference>
<dbReference type="InterPro" id="IPR005479">
    <property type="entry name" value="CPAse_ATP-bd"/>
</dbReference>
<organism evidence="3 4">
    <name type="scientific">Paenibacillus chitinolyticus</name>
    <dbReference type="NCBI Taxonomy" id="79263"/>
    <lineage>
        <taxon>Bacteria</taxon>
        <taxon>Bacillati</taxon>
        <taxon>Bacillota</taxon>
        <taxon>Bacilli</taxon>
        <taxon>Bacillales</taxon>
        <taxon>Paenibacillaceae</taxon>
        <taxon>Paenibacillus</taxon>
    </lineage>
</organism>
<feature type="compositionally biased region" description="Low complexity" evidence="1">
    <location>
        <begin position="315"/>
        <end position="336"/>
    </location>
</feature>
<keyword evidence="4" id="KW-1185">Reference proteome</keyword>
<dbReference type="EMBL" id="JAMDMJ010000015">
    <property type="protein sequence ID" value="MCY9596864.1"/>
    <property type="molecule type" value="Genomic_DNA"/>
</dbReference>
<accession>A0ABT4FEC9</accession>
<dbReference type="Gene3D" id="3.40.50.20">
    <property type="match status" value="1"/>
</dbReference>
<dbReference type="GO" id="GO:0016874">
    <property type="term" value="F:ligase activity"/>
    <property type="evidence" value="ECO:0007669"/>
    <property type="project" value="UniProtKB-KW"/>
</dbReference>
<comment type="caution">
    <text evidence="3">The sequence shown here is derived from an EMBL/GenBank/DDBJ whole genome shotgun (WGS) entry which is preliminary data.</text>
</comment>
<dbReference type="PROSITE" id="PS00867">
    <property type="entry name" value="CPSASE_2"/>
    <property type="match status" value="1"/>
</dbReference>
<dbReference type="GeneID" id="95379040"/>
<dbReference type="Gene3D" id="3.30.470.20">
    <property type="entry name" value="ATP-grasp fold, B domain"/>
    <property type="match status" value="1"/>
</dbReference>